<evidence type="ECO:0000313" key="2">
    <source>
        <dbReference type="Proteomes" id="UP000684084"/>
    </source>
</evidence>
<organism evidence="1 2">
    <name type="scientific">Rhizophagus irregularis</name>
    <dbReference type="NCBI Taxonomy" id="588596"/>
    <lineage>
        <taxon>Eukaryota</taxon>
        <taxon>Fungi</taxon>
        <taxon>Fungi incertae sedis</taxon>
        <taxon>Mucoromycota</taxon>
        <taxon>Glomeromycotina</taxon>
        <taxon>Glomeromycetes</taxon>
        <taxon>Glomerales</taxon>
        <taxon>Glomeraceae</taxon>
        <taxon>Rhizophagus</taxon>
    </lineage>
</organism>
<name>A0A916E0W5_9GLOM</name>
<evidence type="ECO:0000313" key="1">
    <source>
        <dbReference type="EMBL" id="CAB5346412.1"/>
    </source>
</evidence>
<dbReference type="OrthoDB" id="2315942at2759"/>
<accession>A0A916E0W5</accession>
<dbReference type="EMBL" id="CAGKOT010000006">
    <property type="protein sequence ID" value="CAB5346412.1"/>
    <property type="molecule type" value="Genomic_DNA"/>
</dbReference>
<dbReference type="AlphaFoldDB" id="A0A916E0W5"/>
<gene>
    <name evidence="1" type="ORF">CHRIB12_LOCUS4205</name>
</gene>
<dbReference type="Proteomes" id="UP000684084">
    <property type="component" value="Unassembled WGS sequence"/>
</dbReference>
<proteinExistence type="predicted"/>
<reference evidence="1" key="1">
    <citation type="submission" date="2020-05" db="EMBL/GenBank/DDBJ databases">
        <authorList>
            <person name="Rincon C."/>
            <person name="Sanders R I."/>
            <person name="Robbins C."/>
            <person name="Chaturvedi A."/>
        </authorList>
    </citation>
    <scope>NUCLEOTIDE SEQUENCE</scope>
    <source>
        <strain evidence="1">CHB12</strain>
    </source>
</reference>
<comment type="caution">
    <text evidence="1">The sequence shown here is derived from an EMBL/GenBank/DDBJ whole genome shotgun (WGS) entry which is preliminary data.</text>
</comment>
<protein>
    <submittedName>
        <fullName evidence="1">Uncharacterized protein</fullName>
    </submittedName>
</protein>
<sequence>MSTNSKEQTNNSDYIDWIEKAIEDNYITYFDYDEFTNKQEFENSDTSSVGKIFKANYKNNDTPLIVKTPGLDIKKFINEVFKILTYFIYINNFHKNPINQNL</sequence>